<feature type="transmembrane region" description="Helical" evidence="2">
    <location>
        <begin position="394"/>
        <end position="413"/>
    </location>
</feature>
<evidence type="ECO:0000256" key="2">
    <source>
        <dbReference type="SAM" id="Phobius"/>
    </source>
</evidence>
<feature type="compositionally biased region" description="Basic and acidic residues" evidence="1">
    <location>
        <begin position="1"/>
        <end position="10"/>
    </location>
</feature>
<evidence type="ECO:0008006" key="5">
    <source>
        <dbReference type="Google" id="ProtNLM"/>
    </source>
</evidence>
<feature type="transmembrane region" description="Helical" evidence="2">
    <location>
        <begin position="464"/>
        <end position="483"/>
    </location>
</feature>
<feature type="transmembrane region" description="Helical" evidence="2">
    <location>
        <begin position="181"/>
        <end position="202"/>
    </location>
</feature>
<feature type="transmembrane region" description="Helical" evidence="2">
    <location>
        <begin position="420"/>
        <end position="438"/>
    </location>
</feature>
<name>A0ABV7PXC4_9ACTN</name>
<feature type="transmembrane region" description="Helical" evidence="2">
    <location>
        <begin position="90"/>
        <end position="109"/>
    </location>
</feature>
<evidence type="ECO:0000256" key="1">
    <source>
        <dbReference type="SAM" id="MobiDB-lite"/>
    </source>
</evidence>
<feature type="transmembrane region" description="Helical" evidence="2">
    <location>
        <begin position="268"/>
        <end position="284"/>
    </location>
</feature>
<feature type="compositionally biased region" description="Basic and acidic residues" evidence="1">
    <location>
        <begin position="17"/>
        <end position="26"/>
    </location>
</feature>
<dbReference type="Proteomes" id="UP001595712">
    <property type="component" value="Unassembled WGS sequence"/>
</dbReference>
<proteinExistence type="predicted"/>
<dbReference type="RefSeq" id="WP_387974831.1">
    <property type="nucleotide sequence ID" value="NZ_JBHRWO010000010.1"/>
</dbReference>
<gene>
    <name evidence="3" type="ORF">ACFO8M_11380</name>
</gene>
<feature type="transmembrane region" description="Helical" evidence="2">
    <location>
        <begin position="314"/>
        <end position="335"/>
    </location>
</feature>
<evidence type="ECO:0000313" key="4">
    <source>
        <dbReference type="Proteomes" id="UP001595712"/>
    </source>
</evidence>
<protein>
    <recommendedName>
        <fullName evidence="5">4-amino-4-deoxy-L-arabinose transferase</fullName>
    </recommendedName>
</protein>
<comment type="caution">
    <text evidence="3">The sequence shown here is derived from an EMBL/GenBank/DDBJ whole genome shotgun (WGS) entry which is preliminary data.</text>
</comment>
<keyword evidence="2" id="KW-1133">Transmembrane helix</keyword>
<feature type="region of interest" description="Disordered" evidence="1">
    <location>
        <begin position="1"/>
        <end position="53"/>
    </location>
</feature>
<accession>A0ABV7PXC4</accession>
<feature type="transmembrane region" description="Helical" evidence="2">
    <location>
        <begin position="230"/>
        <end position="248"/>
    </location>
</feature>
<keyword evidence="2" id="KW-0812">Transmembrane</keyword>
<keyword evidence="4" id="KW-1185">Reference proteome</keyword>
<keyword evidence="2" id="KW-0472">Membrane</keyword>
<reference evidence="4" key="1">
    <citation type="journal article" date="2019" name="Int. J. Syst. Evol. Microbiol.">
        <title>The Global Catalogue of Microorganisms (GCM) 10K type strain sequencing project: providing services to taxonomists for standard genome sequencing and annotation.</title>
        <authorList>
            <consortium name="The Broad Institute Genomics Platform"/>
            <consortium name="The Broad Institute Genome Sequencing Center for Infectious Disease"/>
            <person name="Wu L."/>
            <person name="Ma J."/>
        </authorList>
    </citation>
    <scope>NUCLEOTIDE SEQUENCE [LARGE SCALE GENOMIC DNA]</scope>
    <source>
        <strain evidence="4">CGMCC 4.7396</strain>
    </source>
</reference>
<evidence type="ECO:0000313" key="3">
    <source>
        <dbReference type="EMBL" id="MFC3493085.1"/>
    </source>
</evidence>
<sequence>MTAPSEDRENPMATTKPESESGEAREPGAPAPTGPIAPDQAPKTGTGDSNIKDHERWQRFAVSDPAPEPPRPGRLRALGRGLRRAARSEWTLAGLFSLLLAVAMTWPLARDLDHVIPHDLGDPLLQAYTLGWLGDALRNDPGGIWGTNSFWPATDSFLFTDTLLGYAPLALAVTDATSALVVYNLLFIGTFGLAFLGMYALLRQLGARVAGSAVGAAAFAYAPWKLAHLGHLNVLSSGAIVLALAMLARGHGYSMRGGLRPERQRPGWALAGWLVALWQFSIGVALGLTFVYIMLAIAVVVGCFWLVKRPPLKWKTLAADGLGGVVFSLGVLWIADRHAAVATAYPETVRDYGYVEWFSPTWQSFIIAPEESRLWGAAHEAARVDLTWPPEQTLLVGFTLLALALAGLSWSVWSGWQRFWLALGIGVTTALAMGPRFLDDGAWAWRLLYDYAPGFDAVRTPGRMVLYITILLAILAAGTLTRIADGADELAHEARIDRRLKVRAPRRVHALLFLPMALVLAEGMSSAPNHEPPAAPVAVSELDGPVLFLPSDGRDTRVQFWTVDGFVDMANGSAAFTPTETTGIREMSKSFPSDESIAALRDAGIETVVVVPDWLPGSEWAGMETGGDPYGVDVERTDTAVVYDLNP</sequence>
<organism evidence="3 4">
    <name type="scientific">Glycomyces rhizosphaerae</name>
    <dbReference type="NCBI Taxonomy" id="2054422"/>
    <lineage>
        <taxon>Bacteria</taxon>
        <taxon>Bacillati</taxon>
        <taxon>Actinomycetota</taxon>
        <taxon>Actinomycetes</taxon>
        <taxon>Glycomycetales</taxon>
        <taxon>Glycomycetaceae</taxon>
        <taxon>Glycomyces</taxon>
    </lineage>
</organism>
<dbReference type="EMBL" id="JBHRWO010000010">
    <property type="protein sequence ID" value="MFC3493085.1"/>
    <property type="molecule type" value="Genomic_DNA"/>
</dbReference>